<evidence type="ECO:0000313" key="3">
    <source>
        <dbReference type="Proteomes" id="UP000186228"/>
    </source>
</evidence>
<dbReference type="EMBL" id="FMAC01000007">
    <property type="protein sequence ID" value="SCB29479.1"/>
    <property type="molecule type" value="Genomic_DNA"/>
</dbReference>
<dbReference type="PANTHER" id="PTHR33677:SF5">
    <property type="entry name" value="TRANSCRIPTIONAL REPRESSOR FRMR"/>
    <property type="match status" value="1"/>
</dbReference>
<dbReference type="GO" id="GO:0045892">
    <property type="term" value="P:negative regulation of DNA-templated transcription"/>
    <property type="evidence" value="ECO:0007669"/>
    <property type="project" value="UniProtKB-ARBA"/>
</dbReference>
<keyword evidence="3" id="KW-1185">Reference proteome</keyword>
<dbReference type="Gene3D" id="1.20.58.1000">
    <property type="entry name" value="Metal-sensitive repressor, helix protomer"/>
    <property type="match status" value="1"/>
</dbReference>
<dbReference type="Pfam" id="PF02583">
    <property type="entry name" value="Trns_repr_metal"/>
    <property type="match status" value="1"/>
</dbReference>
<protein>
    <submittedName>
        <fullName evidence="2">DNA-binding transcriptional regulator, FrmR family</fullName>
    </submittedName>
</protein>
<reference evidence="3" key="1">
    <citation type="submission" date="2016-08" db="EMBL/GenBank/DDBJ databases">
        <authorList>
            <person name="Varghese N."/>
            <person name="Submissions Spin"/>
        </authorList>
    </citation>
    <scope>NUCLEOTIDE SEQUENCE [LARGE SCALE GENOMIC DNA]</scope>
    <source>
        <strain evidence="3">CCBAU 57015</strain>
    </source>
</reference>
<dbReference type="GO" id="GO:0003677">
    <property type="term" value="F:DNA binding"/>
    <property type="evidence" value="ECO:0007669"/>
    <property type="project" value="UniProtKB-KW"/>
</dbReference>
<name>A0A1C3VP41_9HYPH</name>
<dbReference type="InterPro" id="IPR003735">
    <property type="entry name" value="Metal_Tscrpt_repr"/>
</dbReference>
<sequence length="165" mass="18691">MLKLLSSSTTPYSSVKCATVGHVFMRFLRPTLWELRDGATAAGRAATSRVRRRRIFREIWLVLTVILSGGIQEIMTEHAHDTHPEIVKRLKRAHGHLKSVIAMIEDGKPCLDIAQQLSAVEKAIVNAKRTLIQDHLDHCLEETLGALPRDKRQSIDEFKTITKYL</sequence>
<dbReference type="STRING" id="52131.GA0061100_107100"/>
<dbReference type="PANTHER" id="PTHR33677">
    <property type="entry name" value="TRANSCRIPTIONAL REPRESSOR FRMR-RELATED"/>
    <property type="match status" value="1"/>
</dbReference>
<organism evidence="2 3">
    <name type="scientific">Rhizobium hainanense</name>
    <dbReference type="NCBI Taxonomy" id="52131"/>
    <lineage>
        <taxon>Bacteria</taxon>
        <taxon>Pseudomonadati</taxon>
        <taxon>Pseudomonadota</taxon>
        <taxon>Alphaproteobacteria</taxon>
        <taxon>Hyphomicrobiales</taxon>
        <taxon>Rhizobiaceae</taxon>
        <taxon>Rhizobium/Agrobacterium group</taxon>
        <taxon>Rhizobium</taxon>
    </lineage>
</organism>
<gene>
    <name evidence="2" type="ORF">GA0061100_107100</name>
</gene>
<comment type="similarity">
    <text evidence="1">Belongs to the FrmR/RcnR family.</text>
</comment>
<dbReference type="AlphaFoldDB" id="A0A1C3VP41"/>
<dbReference type="InterPro" id="IPR038390">
    <property type="entry name" value="Metal_Tscrpt_repr_sf"/>
</dbReference>
<evidence type="ECO:0000313" key="2">
    <source>
        <dbReference type="EMBL" id="SCB29479.1"/>
    </source>
</evidence>
<keyword evidence="2" id="KW-0238">DNA-binding</keyword>
<evidence type="ECO:0000256" key="1">
    <source>
        <dbReference type="ARBA" id="ARBA00005260"/>
    </source>
</evidence>
<proteinExistence type="inferred from homology"/>
<dbReference type="GO" id="GO:0046872">
    <property type="term" value="F:metal ion binding"/>
    <property type="evidence" value="ECO:0007669"/>
    <property type="project" value="InterPro"/>
</dbReference>
<accession>A0A1C3VP41</accession>
<dbReference type="CDD" id="cd10154">
    <property type="entry name" value="NreA-like_DUF156"/>
    <property type="match status" value="1"/>
</dbReference>
<dbReference type="Proteomes" id="UP000186228">
    <property type="component" value="Unassembled WGS sequence"/>
</dbReference>